<dbReference type="PANTHER" id="PTHR37938">
    <property type="entry name" value="BLL0215 PROTEIN"/>
    <property type="match status" value="1"/>
</dbReference>
<keyword evidence="1" id="KW-0812">Transmembrane</keyword>
<evidence type="ECO:0000256" key="1">
    <source>
        <dbReference type="SAM" id="Phobius"/>
    </source>
</evidence>
<protein>
    <submittedName>
        <fullName evidence="3">PH domain-containing protein</fullName>
    </submittedName>
</protein>
<dbReference type="EMBL" id="JBHUHX010000016">
    <property type="protein sequence ID" value="MFD2111787.1"/>
    <property type="molecule type" value="Genomic_DNA"/>
</dbReference>
<comment type="caution">
    <text evidence="3">The sequence shown here is derived from an EMBL/GenBank/DDBJ whole genome shotgun (WGS) entry which is preliminary data.</text>
</comment>
<name>A0ABW4Y6H2_9GAMM</name>
<evidence type="ECO:0000313" key="3">
    <source>
        <dbReference type="EMBL" id="MFD2111787.1"/>
    </source>
</evidence>
<evidence type="ECO:0000313" key="4">
    <source>
        <dbReference type="Proteomes" id="UP001597337"/>
    </source>
</evidence>
<dbReference type="RefSeq" id="WP_386025506.1">
    <property type="nucleotide sequence ID" value="NZ_JBHUHX010000016.1"/>
</dbReference>
<keyword evidence="1" id="KW-0472">Membrane</keyword>
<feature type="domain" description="YdbS-like PH" evidence="2">
    <location>
        <begin position="77"/>
        <end position="151"/>
    </location>
</feature>
<organism evidence="3 4">
    <name type="scientific">Thiorhodococcus fuscus</name>
    <dbReference type="NCBI Taxonomy" id="527200"/>
    <lineage>
        <taxon>Bacteria</taxon>
        <taxon>Pseudomonadati</taxon>
        <taxon>Pseudomonadota</taxon>
        <taxon>Gammaproteobacteria</taxon>
        <taxon>Chromatiales</taxon>
        <taxon>Chromatiaceae</taxon>
        <taxon>Thiorhodococcus</taxon>
    </lineage>
</organism>
<keyword evidence="1" id="KW-1133">Transmembrane helix</keyword>
<keyword evidence="4" id="KW-1185">Reference proteome</keyword>
<dbReference type="InterPro" id="IPR005182">
    <property type="entry name" value="YdbS-like_PH"/>
</dbReference>
<dbReference type="Pfam" id="PF03703">
    <property type="entry name" value="bPH_2"/>
    <property type="match status" value="1"/>
</dbReference>
<evidence type="ECO:0000259" key="2">
    <source>
        <dbReference type="Pfam" id="PF03703"/>
    </source>
</evidence>
<feature type="transmembrane region" description="Helical" evidence="1">
    <location>
        <begin position="53"/>
        <end position="71"/>
    </location>
</feature>
<proteinExistence type="predicted"/>
<feature type="transmembrane region" description="Helical" evidence="1">
    <location>
        <begin position="21"/>
        <end position="41"/>
    </location>
</feature>
<accession>A0ABW4Y6H2</accession>
<dbReference type="Proteomes" id="UP001597337">
    <property type="component" value="Unassembled WGS sequence"/>
</dbReference>
<gene>
    <name evidence="3" type="ORF">ACFSJC_08045</name>
</gene>
<sequence>MSEPSYDAHPSLLRTRPFATLITLLLMAGGLLVAVSGVQFIPPQFSGQFEPKMVQVAGIAVFAIATLKFLVSWVSTRADRLVVTDEELIWTHGLLSKQYTEIGMGSVRSVRVSQSLFQRIVNAGDVEIFTAGDDPELVVRGLPDPGRIRDLVNG</sequence>
<reference evidence="4" key="1">
    <citation type="journal article" date="2019" name="Int. J. Syst. Evol. Microbiol.">
        <title>The Global Catalogue of Microorganisms (GCM) 10K type strain sequencing project: providing services to taxonomists for standard genome sequencing and annotation.</title>
        <authorList>
            <consortium name="The Broad Institute Genomics Platform"/>
            <consortium name="The Broad Institute Genome Sequencing Center for Infectious Disease"/>
            <person name="Wu L."/>
            <person name="Ma J."/>
        </authorList>
    </citation>
    <scope>NUCLEOTIDE SEQUENCE [LARGE SCALE GENOMIC DNA]</scope>
    <source>
        <strain evidence="4">KACC 12597</strain>
    </source>
</reference>
<dbReference type="PANTHER" id="PTHR37938:SF1">
    <property type="entry name" value="BLL0215 PROTEIN"/>
    <property type="match status" value="1"/>
</dbReference>